<sequence>MYPLLSPIGLLFYTRHRFYGIKEIVFFITIFNISIDQKTIHFRMNVFNGHLKSIETSSLGNLYFCTKSFRQIFIHYSVTGCKKRQYMFYKIFFVWC</sequence>
<organism evidence="1">
    <name type="scientific">Cowpox virus</name>
    <name type="common">CPV</name>
    <dbReference type="NCBI Taxonomy" id="10243"/>
    <lineage>
        <taxon>Viruses</taxon>
        <taxon>Varidnaviria</taxon>
        <taxon>Bamfordvirae</taxon>
        <taxon>Nucleocytoviricota</taxon>
        <taxon>Pokkesviricetes</taxon>
        <taxon>Chitovirales</taxon>
        <taxon>Poxviridae</taxon>
        <taxon>Chordopoxvirinae</taxon>
        <taxon>Orthopoxvirus</taxon>
        <taxon>Orthopoxvirus cowpox</taxon>
    </lineage>
</organism>
<gene>
    <name evidence="1" type="primary">gCPXV0235</name>
</gene>
<protein>
    <submittedName>
        <fullName evidence="1">Uncharacterized protein</fullName>
    </submittedName>
</protein>
<name>A0A0K2YWT3_COWPX</name>
<reference evidence="1" key="1">
    <citation type="journal article" date="2015" name="J. Virol.">
        <title>Out of the reservoir: Phenotypic and genotypic characterization of a novel cowpox virus isolated from a common vole.</title>
        <authorList>
            <person name="Hoffmann D."/>
            <person name="Franke A."/>
            <person name="Jenckel M."/>
            <person name="Tamosiunaite A."/>
            <person name="Schluckebier J."/>
            <person name="Granzow H."/>
            <person name="Hoffmann B."/>
            <person name="Fischer S."/>
            <person name="Ulrich R.G."/>
            <person name="Hoper D."/>
            <person name="Goller K."/>
            <person name="Osterrieder N."/>
            <person name="Beer M."/>
        </authorList>
    </citation>
    <scope>NUCLEOTIDE SEQUENCE [LARGE SCALE GENOMIC DNA]</scope>
    <source>
        <strain evidence="1">RatPox09</strain>
    </source>
</reference>
<organismHost>
    <name type="scientific">Felis catus</name>
    <name type="common">Cat</name>
    <name type="synonym">Felis silvestris catus</name>
    <dbReference type="NCBI Taxonomy" id="9685"/>
</organismHost>
<evidence type="ECO:0000313" key="1">
    <source>
        <dbReference type="EMBL" id="CRL86506.1"/>
    </source>
</evidence>
<dbReference type="EMBL" id="LN864565">
    <property type="protein sequence ID" value="CRL86506.1"/>
    <property type="molecule type" value="Genomic_DNA"/>
</dbReference>
<organismHost>
    <name type="scientific">Myodes glareolus</name>
    <name type="common">Bank vole</name>
    <name type="synonym">Clethrionomys glareolus</name>
    <dbReference type="NCBI Taxonomy" id="447135"/>
</organismHost>
<proteinExistence type="predicted"/>
<organismHost>
    <name type="scientific">Homo sapiens</name>
    <name type="common">Human</name>
    <dbReference type="NCBI Taxonomy" id="9606"/>
</organismHost>
<dbReference type="Proteomes" id="UP000164362">
    <property type="component" value="Segment"/>
</dbReference>
<organismHost>
    <name type="scientific">Microtus agrestis</name>
    <name type="common">Short-tailed field vole</name>
    <dbReference type="NCBI Taxonomy" id="29092"/>
</organismHost>
<accession>A0A0K2YWT3</accession>
<organismHost>
    <name type="scientific">Mus musculus</name>
    <name type="common">Mouse</name>
    <dbReference type="NCBI Taxonomy" id="10090"/>
</organismHost>
<reference evidence="1" key="2">
    <citation type="submission" date="2015-05" db="EMBL/GenBank/DDBJ databases">
        <title>Utilizing next-generation sequencing to resolve the backbone and inform taxonomy of the Core Goodeniaceae.</title>
        <authorList>
            <person name="Michener P.S."/>
            <person name="Gardner A.G."/>
            <person name="Jabaily R.S."/>
            <person name="Sessa E."/>
        </authorList>
    </citation>
    <scope>NUCLEOTIDE SEQUENCE</scope>
    <source>
        <strain evidence="1">RatPox09</strain>
    </source>
</reference>
<organismHost>
    <name type="scientific">Loxodonta africana</name>
    <name type="common">African elephant</name>
    <dbReference type="NCBI Taxonomy" id="9785"/>
</organismHost>
<organismHost>
    <name type="scientific">Bos taurus</name>
    <name type="common">Bovine</name>
    <dbReference type="NCBI Taxonomy" id="9913"/>
</organismHost>
<organismHost>
    <name type="scientific">Apodemus sylvaticus</name>
    <name type="common">European woodmouse</name>
    <dbReference type="NCBI Taxonomy" id="10129"/>
</organismHost>